<feature type="domain" description="Major facilitator superfamily (MFS) profile" evidence="9">
    <location>
        <begin position="22"/>
        <end position="460"/>
    </location>
</feature>
<evidence type="ECO:0000256" key="2">
    <source>
        <dbReference type="ARBA" id="ARBA00022448"/>
    </source>
</evidence>
<proteinExistence type="predicted"/>
<dbReference type="InterPro" id="IPR005829">
    <property type="entry name" value="Sugar_transporter_CS"/>
</dbReference>
<dbReference type="Pfam" id="PF00083">
    <property type="entry name" value="Sugar_tr"/>
    <property type="match status" value="1"/>
</dbReference>
<dbReference type="PROSITE" id="PS00217">
    <property type="entry name" value="SUGAR_TRANSPORT_2"/>
    <property type="match status" value="1"/>
</dbReference>
<keyword evidence="4 8" id="KW-0812">Transmembrane</keyword>
<accession>A0ABW7UUS4</accession>
<evidence type="ECO:0000256" key="3">
    <source>
        <dbReference type="ARBA" id="ARBA00022475"/>
    </source>
</evidence>
<feature type="transmembrane region" description="Helical" evidence="8">
    <location>
        <begin position="403"/>
        <end position="422"/>
    </location>
</feature>
<gene>
    <name evidence="10" type="ORF">ACH429_19975</name>
</gene>
<feature type="transmembrane region" description="Helical" evidence="8">
    <location>
        <begin position="338"/>
        <end position="358"/>
    </location>
</feature>
<dbReference type="SUPFAM" id="SSF103473">
    <property type="entry name" value="MFS general substrate transporter"/>
    <property type="match status" value="1"/>
</dbReference>
<dbReference type="InterPro" id="IPR051084">
    <property type="entry name" value="H+-coupled_symporters"/>
</dbReference>
<feature type="transmembrane region" description="Helical" evidence="8">
    <location>
        <begin position="37"/>
        <end position="54"/>
    </location>
</feature>
<dbReference type="PANTHER" id="PTHR43528:SF1">
    <property type="entry name" value="ALPHA-KETOGLUTARATE PERMEASE"/>
    <property type="match status" value="1"/>
</dbReference>
<feature type="transmembrane region" description="Helical" evidence="8">
    <location>
        <begin position="434"/>
        <end position="453"/>
    </location>
</feature>
<feature type="transmembrane region" description="Helical" evidence="8">
    <location>
        <begin position="280"/>
        <end position="298"/>
    </location>
</feature>
<keyword evidence="3" id="KW-1003">Cell membrane</keyword>
<evidence type="ECO:0000256" key="1">
    <source>
        <dbReference type="ARBA" id="ARBA00004651"/>
    </source>
</evidence>
<feature type="transmembrane region" description="Helical" evidence="8">
    <location>
        <begin position="196"/>
        <end position="217"/>
    </location>
</feature>
<dbReference type="Gene3D" id="1.20.1250.20">
    <property type="entry name" value="MFS general substrate transporter like domains"/>
    <property type="match status" value="1"/>
</dbReference>
<protein>
    <submittedName>
        <fullName evidence="10">MFS transporter</fullName>
    </submittedName>
</protein>
<dbReference type="InterPro" id="IPR005828">
    <property type="entry name" value="MFS_sugar_transport-like"/>
</dbReference>
<evidence type="ECO:0000256" key="4">
    <source>
        <dbReference type="ARBA" id="ARBA00022692"/>
    </source>
</evidence>
<dbReference type="InterPro" id="IPR020846">
    <property type="entry name" value="MFS_dom"/>
</dbReference>
<keyword evidence="5" id="KW-0769">Symport</keyword>
<keyword evidence="11" id="KW-1185">Reference proteome</keyword>
<dbReference type="PROSITE" id="PS00216">
    <property type="entry name" value="SUGAR_TRANSPORT_1"/>
    <property type="match status" value="1"/>
</dbReference>
<comment type="subcellular location">
    <subcellularLocation>
        <location evidence="1">Cell membrane</location>
        <topology evidence="1">Multi-pass membrane protein</topology>
    </subcellularLocation>
</comment>
<evidence type="ECO:0000313" key="10">
    <source>
        <dbReference type="EMBL" id="MFI1966354.1"/>
    </source>
</evidence>
<feature type="transmembrane region" description="Helical" evidence="8">
    <location>
        <begin position="163"/>
        <end position="184"/>
    </location>
</feature>
<keyword evidence="2" id="KW-0813">Transport</keyword>
<dbReference type="RefSeq" id="WP_398718995.1">
    <property type="nucleotide sequence ID" value="NZ_JBIRWE010000008.1"/>
</dbReference>
<dbReference type="Proteomes" id="UP001611548">
    <property type="component" value="Unassembled WGS sequence"/>
</dbReference>
<evidence type="ECO:0000313" key="11">
    <source>
        <dbReference type="Proteomes" id="UP001611548"/>
    </source>
</evidence>
<dbReference type="EMBL" id="JBIRWE010000008">
    <property type="protein sequence ID" value="MFI1966354.1"/>
    <property type="molecule type" value="Genomic_DNA"/>
</dbReference>
<organism evidence="10 11">
    <name type="scientific">Streptomyces pathocidini</name>
    <dbReference type="NCBI Taxonomy" id="1650571"/>
    <lineage>
        <taxon>Bacteria</taxon>
        <taxon>Bacillati</taxon>
        <taxon>Actinomycetota</taxon>
        <taxon>Actinomycetes</taxon>
        <taxon>Kitasatosporales</taxon>
        <taxon>Streptomycetaceae</taxon>
        <taxon>Streptomyces</taxon>
    </lineage>
</organism>
<feature type="transmembrane region" description="Helical" evidence="8">
    <location>
        <begin position="310"/>
        <end position="331"/>
    </location>
</feature>
<feature type="transmembrane region" description="Helical" evidence="8">
    <location>
        <begin position="66"/>
        <end position="85"/>
    </location>
</feature>
<evidence type="ECO:0000259" key="9">
    <source>
        <dbReference type="PROSITE" id="PS50850"/>
    </source>
</evidence>
<evidence type="ECO:0000256" key="6">
    <source>
        <dbReference type="ARBA" id="ARBA00022989"/>
    </source>
</evidence>
<feature type="transmembrane region" description="Helical" evidence="8">
    <location>
        <begin position="370"/>
        <end position="391"/>
    </location>
</feature>
<reference evidence="10 11" key="1">
    <citation type="submission" date="2024-10" db="EMBL/GenBank/DDBJ databases">
        <title>The Natural Products Discovery Center: Release of the First 8490 Sequenced Strains for Exploring Actinobacteria Biosynthetic Diversity.</title>
        <authorList>
            <person name="Kalkreuter E."/>
            <person name="Kautsar S.A."/>
            <person name="Yang D."/>
            <person name="Bader C.D."/>
            <person name="Teijaro C.N."/>
            <person name="Fluegel L."/>
            <person name="Davis C.M."/>
            <person name="Simpson J.R."/>
            <person name="Lauterbach L."/>
            <person name="Steele A.D."/>
            <person name="Gui C."/>
            <person name="Meng S."/>
            <person name="Li G."/>
            <person name="Viehrig K."/>
            <person name="Ye F."/>
            <person name="Su P."/>
            <person name="Kiefer A.F."/>
            <person name="Nichols A."/>
            <person name="Cepeda A.J."/>
            <person name="Yan W."/>
            <person name="Fan B."/>
            <person name="Jiang Y."/>
            <person name="Adhikari A."/>
            <person name="Zheng C.-J."/>
            <person name="Schuster L."/>
            <person name="Cowan T.M."/>
            <person name="Smanski M.J."/>
            <person name="Chevrette M.G."/>
            <person name="De Carvalho L.P.S."/>
            <person name="Shen B."/>
        </authorList>
    </citation>
    <scope>NUCLEOTIDE SEQUENCE [LARGE SCALE GENOMIC DNA]</scope>
    <source>
        <strain evidence="10 11">NPDC020327</strain>
    </source>
</reference>
<evidence type="ECO:0000256" key="8">
    <source>
        <dbReference type="SAM" id="Phobius"/>
    </source>
</evidence>
<evidence type="ECO:0000256" key="7">
    <source>
        <dbReference type="ARBA" id="ARBA00023136"/>
    </source>
</evidence>
<keyword evidence="7 8" id="KW-0472">Membrane</keyword>
<keyword evidence="6 8" id="KW-1133">Transmembrane helix</keyword>
<sequence length="464" mass="47821">MPDETTRPAPTRTPTGAGPRGALVAGSVGNLIEWYEFGVYGYFATIIAATFFTPDGGGDAEALIKTYASFALAFFFRPIGAALFGRVGDRIGRRPTLILVILLMTAATTLIGLLPSYATLGAAAPWLLTLLRAVQGLSAGGEFGGAVSIMAEFAPAGRRGLYGAWQSFTVALGLLTGAGTAALLATVLSEEQLGAWGWRVPFLLTLPMGLAALWLRLRLAETPAFREIERVTESAPAAVAAPASFSADPADPADSAVGDGAASPRTADVVKAILLGAGRIMGWAAAGYTFLVVMPSYLQTTLNATFQQALVATVLANLGFAASIIPAGLLSDRLGRRAVMTSGAVLVAVLAFPLLNLLQDPGASTPAKGLSVFAAGAVVGLMAGPGPAMLAEMFPTRARYTGLGLAYALSNAVFSGCAGLIITELIEDTGNVDIPAYYAVVTCALSVPALLTLRGDDHRRALRN</sequence>
<dbReference type="InterPro" id="IPR036259">
    <property type="entry name" value="MFS_trans_sf"/>
</dbReference>
<name>A0ABW7UUS4_9ACTN</name>
<dbReference type="PROSITE" id="PS50850">
    <property type="entry name" value="MFS"/>
    <property type="match status" value="1"/>
</dbReference>
<comment type="caution">
    <text evidence="10">The sequence shown here is derived from an EMBL/GenBank/DDBJ whole genome shotgun (WGS) entry which is preliminary data.</text>
</comment>
<evidence type="ECO:0000256" key="5">
    <source>
        <dbReference type="ARBA" id="ARBA00022847"/>
    </source>
</evidence>
<dbReference type="PANTHER" id="PTHR43528">
    <property type="entry name" value="ALPHA-KETOGLUTARATE PERMEASE"/>
    <property type="match status" value="1"/>
</dbReference>
<feature type="transmembrane region" description="Helical" evidence="8">
    <location>
        <begin position="97"/>
        <end position="118"/>
    </location>
</feature>
<feature type="transmembrane region" description="Helical" evidence="8">
    <location>
        <begin position="130"/>
        <end position="151"/>
    </location>
</feature>